<dbReference type="Proteomes" id="UP000799424">
    <property type="component" value="Unassembled WGS sequence"/>
</dbReference>
<dbReference type="InterPro" id="IPR010730">
    <property type="entry name" value="HET"/>
</dbReference>
<proteinExistence type="predicted"/>
<organism evidence="2 3">
    <name type="scientific">Ophiobolus disseminans</name>
    <dbReference type="NCBI Taxonomy" id="1469910"/>
    <lineage>
        <taxon>Eukaryota</taxon>
        <taxon>Fungi</taxon>
        <taxon>Dikarya</taxon>
        <taxon>Ascomycota</taxon>
        <taxon>Pezizomycotina</taxon>
        <taxon>Dothideomycetes</taxon>
        <taxon>Pleosporomycetidae</taxon>
        <taxon>Pleosporales</taxon>
        <taxon>Pleosporineae</taxon>
        <taxon>Phaeosphaeriaceae</taxon>
        <taxon>Ophiobolus</taxon>
    </lineage>
</organism>
<dbReference type="AlphaFoldDB" id="A0A6A6ZKM5"/>
<dbReference type="PANTHER" id="PTHR33112">
    <property type="entry name" value="DOMAIN PROTEIN, PUTATIVE-RELATED"/>
    <property type="match status" value="1"/>
</dbReference>
<evidence type="ECO:0000313" key="3">
    <source>
        <dbReference type="Proteomes" id="UP000799424"/>
    </source>
</evidence>
<reference evidence="2" key="1">
    <citation type="journal article" date="2020" name="Stud. Mycol.">
        <title>101 Dothideomycetes genomes: a test case for predicting lifestyles and emergence of pathogens.</title>
        <authorList>
            <person name="Haridas S."/>
            <person name="Albert R."/>
            <person name="Binder M."/>
            <person name="Bloem J."/>
            <person name="Labutti K."/>
            <person name="Salamov A."/>
            <person name="Andreopoulos B."/>
            <person name="Baker S."/>
            <person name="Barry K."/>
            <person name="Bills G."/>
            <person name="Bluhm B."/>
            <person name="Cannon C."/>
            <person name="Castanera R."/>
            <person name="Culley D."/>
            <person name="Daum C."/>
            <person name="Ezra D."/>
            <person name="Gonzalez J."/>
            <person name="Henrissat B."/>
            <person name="Kuo A."/>
            <person name="Liang C."/>
            <person name="Lipzen A."/>
            <person name="Lutzoni F."/>
            <person name="Magnuson J."/>
            <person name="Mondo S."/>
            <person name="Nolan M."/>
            <person name="Ohm R."/>
            <person name="Pangilinan J."/>
            <person name="Park H.-J."/>
            <person name="Ramirez L."/>
            <person name="Alfaro M."/>
            <person name="Sun H."/>
            <person name="Tritt A."/>
            <person name="Yoshinaga Y."/>
            <person name="Zwiers L.-H."/>
            <person name="Turgeon B."/>
            <person name="Goodwin S."/>
            <person name="Spatafora J."/>
            <person name="Crous P."/>
            <person name="Grigoriev I."/>
        </authorList>
    </citation>
    <scope>NUCLEOTIDE SEQUENCE</scope>
    <source>
        <strain evidence="2">CBS 113818</strain>
    </source>
</reference>
<accession>A0A6A6ZKM5</accession>
<dbReference type="OrthoDB" id="2958217at2759"/>
<evidence type="ECO:0000313" key="2">
    <source>
        <dbReference type="EMBL" id="KAF2820894.1"/>
    </source>
</evidence>
<dbReference type="EMBL" id="MU006239">
    <property type="protein sequence ID" value="KAF2820894.1"/>
    <property type="molecule type" value="Genomic_DNA"/>
</dbReference>
<dbReference type="Pfam" id="PF06985">
    <property type="entry name" value="HET"/>
    <property type="match status" value="1"/>
</dbReference>
<dbReference type="PANTHER" id="PTHR33112:SF16">
    <property type="entry name" value="HETEROKARYON INCOMPATIBILITY DOMAIN-CONTAINING PROTEIN"/>
    <property type="match status" value="1"/>
</dbReference>
<protein>
    <submittedName>
        <fullName evidence="2">HET-domain-containing protein</fullName>
    </submittedName>
</protein>
<gene>
    <name evidence="2" type="ORF">CC86DRAFT_427899</name>
</gene>
<feature type="non-terminal residue" evidence="2">
    <location>
        <position position="1"/>
    </location>
</feature>
<sequence length="233" mass="26317">WLENCENNHPKCNKYKSSDRPSRILKIDLIASPTAVRLLSVEATPFHGRYAALSHRWPATTSPSLLTKSNIKQYQESLPILQLPKNFVDAVEITKALGLQHLWIDSLCIMQDSTVDWETESAKMDRVYLNAAVTIAACTLRSTYASQFGIPDSPLSKRGWVLQEMALSPRVVHFTQDQAYWQCREKVESEDGTLCIPHADGGPVGGHLEERLDRALLVPNIIPKNDLPRLWWS</sequence>
<keyword evidence="3" id="KW-1185">Reference proteome</keyword>
<name>A0A6A6ZKM5_9PLEO</name>
<evidence type="ECO:0000259" key="1">
    <source>
        <dbReference type="Pfam" id="PF06985"/>
    </source>
</evidence>
<feature type="domain" description="Heterokaryon incompatibility" evidence="1">
    <location>
        <begin position="50"/>
        <end position="140"/>
    </location>
</feature>